<keyword evidence="1" id="KW-1133">Transmembrane helix</keyword>
<comment type="caution">
    <text evidence="2">The sequence shown here is derived from an EMBL/GenBank/DDBJ whole genome shotgun (WGS) entry which is preliminary data.</text>
</comment>
<dbReference type="EMBL" id="JAEMNX010000003">
    <property type="protein sequence ID" value="MBJ7536950.1"/>
    <property type="molecule type" value="Genomic_DNA"/>
</dbReference>
<reference evidence="2" key="1">
    <citation type="submission" date="2020-12" db="EMBL/GenBank/DDBJ databases">
        <title>Marinomonas arctica sp. nov., a psychrotolerant bacterium isolated from the Arctic.</title>
        <authorList>
            <person name="Zhang Y."/>
        </authorList>
    </citation>
    <scope>NUCLEOTIDE SEQUENCE</scope>
    <source>
        <strain evidence="2">C1424</strain>
    </source>
</reference>
<keyword evidence="3" id="KW-1185">Reference proteome</keyword>
<evidence type="ECO:0000313" key="2">
    <source>
        <dbReference type="EMBL" id="MBJ7536950.1"/>
    </source>
</evidence>
<dbReference type="InterPro" id="IPR032118">
    <property type="entry name" value="Phage_holin_HP1"/>
</dbReference>
<proteinExistence type="predicted"/>
<accession>A0A934MYY0</accession>
<protein>
    <recommendedName>
        <fullName evidence="4">Holin</fullName>
    </recommendedName>
</protein>
<dbReference type="Proteomes" id="UP000628710">
    <property type="component" value="Unassembled WGS sequence"/>
</dbReference>
<sequence length="61" mass="6776">MEKSTVATAYWASLITTVNGLSINEWVAIGGLLIGAATFLTNLWFKREHLKIARQQQQVGE</sequence>
<feature type="transmembrane region" description="Helical" evidence="1">
    <location>
        <begin position="26"/>
        <end position="45"/>
    </location>
</feature>
<evidence type="ECO:0008006" key="4">
    <source>
        <dbReference type="Google" id="ProtNLM"/>
    </source>
</evidence>
<keyword evidence="1" id="KW-0812">Transmembrane</keyword>
<dbReference type="Pfam" id="PF16080">
    <property type="entry name" value="Phage_holin_2_3"/>
    <property type="match status" value="1"/>
</dbReference>
<organism evidence="2 3">
    <name type="scientific">Marinomonas transparens</name>
    <dbReference type="NCBI Taxonomy" id="2795388"/>
    <lineage>
        <taxon>Bacteria</taxon>
        <taxon>Pseudomonadati</taxon>
        <taxon>Pseudomonadota</taxon>
        <taxon>Gammaproteobacteria</taxon>
        <taxon>Oceanospirillales</taxon>
        <taxon>Oceanospirillaceae</taxon>
        <taxon>Marinomonas</taxon>
    </lineage>
</organism>
<evidence type="ECO:0000313" key="3">
    <source>
        <dbReference type="Proteomes" id="UP000628710"/>
    </source>
</evidence>
<keyword evidence="1" id="KW-0472">Membrane</keyword>
<dbReference type="RefSeq" id="WP_199467130.1">
    <property type="nucleotide sequence ID" value="NZ_JAEMNX010000003.1"/>
</dbReference>
<name>A0A934MYY0_9GAMM</name>
<gene>
    <name evidence="2" type="ORF">I8J31_04570</name>
</gene>
<evidence type="ECO:0000256" key="1">
    <source>
        <dbReference type="SAM" id="Phobius"/>
    </source>
</evidence>
<dbReference type="AlphaFoldDB" id="A0A934MYY0"/>